<dbReference type="InterPro" id="IPR052163">
    <property type="entry name" value="DGC-Regulatory_Protein"/>
</dbReference>
<evidence type="ECO:0000313" key="4">
    <source>
        <dbReference type="Proteomes" id="UP000016714"/>
    </source>
</evidence>
<evidence type="ECO:0000259" key="2">
    <source>
        <dbReference type="PROSITE" id="PS50887"/>
    </source>
</evidence>
<protein>
    <submittedName>
        <fullName evidence="3">GGDEF family protein</fullName>
    </submittedName>
</protein>
<evidence type="ECO:0000256" key="1">
    <source>
        <dbReference type="SAM" id="Phobius"/>
    </source>
</evidence>
<gene>
    <name evidence="3" type="ORF">N646_3522</name>
</gene>
<dbReference type="SMART" id="SM00267">
    <property type="entry name" value="GGDEF"/>
    <property type="match status" value="1"/>
</dbReference>
<keyword evidence="1" id="KW-0472">Membrane</keyword>
<dbReference type="Gene3D" id="3.30.70.270">
    <property type="match status" value="1"/>
</dbReference>
<evidence type="ECO:0000313" key="3">
    <source>
        <dbReference type="EMBL" id="AGV19332.1"/>
    </source>
</evidence>
<dbReference type="SUPFAM" id="SSF55073">
    <property type="entry name" value="Nucleotide cyclase"/>
    <property type="match status" value="1"/>
</dbReference>
<keyword evidence="1" id="KW-1133">Transmembrane helix</keyword>
<dbReference type="PANTHER" id="PTHR46663:SF2">
    <property type="entry name" value="GGDEF DOMAIN-CONTAINING PROTEIN"/>
    <property type="match status" value="1"/>
</dbReference>
<keyword evidence="1" id="KW-0812">Transmembrane</keyword>
<dbReference type="GeneID" id="75165537"/>
<dbReference type="EMBL" id="CP006719">
    <property type="protein sequence ID" value="AGV19332.1"/>
    <property type="molecule type" value="Genomic_DNA"/>
</dbReference>
<organism evidence="3 4">
    <name type="scientific">Vibrio alginolyticus (strain ATCC 17749 / DSM 2171 / NBRC 15630 / NCIMB 1903 / NCTC 12160 / XII-53)</name>
    <dbReference type="NCBI Taxonomy" id="1219076"/>
    <lineage>
        <taxon>Bacteria</taxon>
        <taxon>Pseudomonadati</taxon>
        <taxon>Pseudomonadota</taxon>
        <taxon>Gammaproteobacteria</taxon>
        <taxon>Vibrionales</taxon>
        <taxon>Vibrionaceae</taxon>
        <taxon>Vibrio</taxon>
    </lineage>
</organism>
<dbReference type="PANTHER" id="PTHR46663">
    <property type="entry name" value="DIGUANYLATE CYCLASE DGCT-RELATED"/>
    <property type="match status" value="1"/>
</dbReference>
<sequence>MKLSEPYSKKQRILQYSTTSKMLLVVFAVSLLLANVVLLQQTRSLSQNFNNEQKQATWFLFQLSKELSELVGEARRLDENVLNIDGAELQYELAWSRFDLLTSSTKANKFFSRNNMHLYFINLFEEFKELEKQLVEARTGDSQAAAAFYRSTQTLYLGLIDFVNQNFRLSSKAYEAQKGQTQRLMQAQYMLFATFVLSIISLTYFFYRESHFHRKLALSDPLTNLGNRNALFITLNKFTQEKRPFSLWILDLNGFKEINDTHGHQVGDTVLREIARRLNSMTLNDFTVYRMGGDEFAVILEGEHLNEENVREQINTVFDAQILNSDKVSTLSTSMGLAQYPKDSDNVDFLISIADKRMYKMKFQR</sequence>
<accession>A0A2I3CN24</accession>
<dbReference type="InterPro" id="IPR029787">
    <property type="entry name" value="Nucleotide_cyclase"/>
</dbReference>
<dbReference type="PROSITE" id="PS50887">
    <property type="entry name" value="GGDEF"/>
    <property type="match status" value="1"/>
</dbReference>
<dbReference type="Pfam" id="PF00990">
    <property type="entry name" value="GGDEF"/>
    <property type="match status" value="1"/>
</dbReference>
<feature type="domain" description="GGDEF" evidence="2">
    <location>
        <begin position="243"/>
        <end position="365"/>
    </location>
</feature>
<proteinExistence type="predicted"/>
<name>A0A2I3CN24_VIBAX</name>
<dbReference type="Proteomes" id="UP000016714">
    <property type="component" value="Chromosome 2"/>
</dbReference>
<feature type="transmembrane region" description="Helical" evidence="1">
    <location>
        <begin position="189"/>
        <end position="207"/>
    </location>
</feature>
<dbReference type="HOGENOM" id="CLU_806416_0_0_6"/>
<dbReference type="CDD" id="cd01949">
    <property type="entry name" value="GGDEF"/>
    <property type="match status" value="1"/>
</dbReference>
<dbReference type="InterPro" id="IPR043128">
    <property type="entry name" value="Rev_trsase/Diguanyl_cyclase"/>
</dbReference>
<dbReference type="AlphaFoldDB" id="A0A2I3CN24"/>
<dbReference type="InterPro" id="IPR000160">
    <property type="entry name" value="GGDEF_dom"/>
</dbReference>
<dbReference type="KEGG" id="vag:N646_3522"/>
<reference evidence="3 4" key="1">
    <citation type="journal article" date="2015" name="Genome Announc.">
        <title>Complete genome sequence of Vibrio alginolyticus ATCC 17749.</title>
        <authorList>
            <person name="Liu X.F."/>
            <person name="Cao Y."/>
            <person name="Zhang H.L."/>
            <person name="Chen Y.J."/>
            <person name="Hu C.J."/>
        </authorList>
    </citation>
    <scope>NUCLEOTIDE SEQUENCE [LARGE SCALE GENOMIC DNA]</scope>
    <source>
        <strain evidence="4">ATCC 17749 / DSM 2171 / NBRC 15630 / NCIMB 1903 / NCTC 12160 / XII-53</strain>
    </source>
</reference>
<dbReference type="NCBIfam" id="TIGR00254">
    <property type="entry name" value="GGDEF"/>
    <property type="match status" value="1"/>
</dbReference>
<dbReference type="RefSeq" id="WP_017821028.1">
    <property type="nucleotide sequence ID" value="NC_022359.1"/>
</dbReference>